<keyword evidence="10" id="KW-1185">Reference proteome</keyword>
<keyword evidence="3" id="KW-0813">Transport</keyword>
<dbReference type="Gene3D" id="1.20.1600.10">
    <property type="entry name" value="Outer membrane efflux proteins (OEP)"/>
    <property type="match status" value="1"/>
</dbReference>
<evidence type="ECO:0000256" key="6">
    <source>
        <dbReference type="ARBA" id="ARBA00023136"/>
    </source>
</evidence>
<keyword evidence="7" id="KW-0998">Cell outer membrane</keyword>
<dbReference type="SUPFAM" id="SSF56954">
    <property type="entry name" value="Outer membrane efflux proteins (OEP)"/>
    <property type="match status" value="1"/>
</dbReference>
<keyword evidence="5" id="KW-0812">Transmembrane</keyword>
<evidence type="ECO:0000256" key="5">
    <source>
        <dbReference type="ARBA" id="ARBA00022692"/>
    </source>
</evidence>
<accession>A0ABY9QYY9</accession>
<evidence type="ECO:0000256" key="2">
    <source>
        <dbReference type="ARBA" id="ARBA00007613"/>
    </source>
</evidence>
<name>A0ABY9QYY9_9BACT</name>
<keyword evidence="6" id="KW-0472">Membrane</keyword>
<gene>
    <name evidence="9" type="ORF">KPS_002804</name>
</gene>
<evidence type="ECO:0000256" key="1">
    <source>
        <dbReference type="ARBA" id="ARBA00004442"/>
    </source>
</evidence>
<comment type="similarity">
    <text evidence="2">Belongs to the outer membrane factor (OMF) (TC 1.B.17) family.</text>
</comment>
<dbReference type="InterPro" id="IPR003423">
    <property type="entry name" value="OMP_efflux"/>
</dbReference>
<protein>
    <submittedName>
        <fullName evidence="9">TolC family protein</fullName>
    </submittedName>
</protein>
<dbReference type="Proteomes" id="UP001180616">
    <property type="component" value="Chromosome"/>
</dbReference>
<organism evidence="9 10">
    <name type="scientific">Nitratidesulfovibrio liaohensis</name>
    <dbReference type="NCBI Taxonomy" id="2604158"/>
    <lineage>
        <taxon>Bacteria</taxon>
        <taxon>Pseudomonadati</taxon>
        <taxon>Thermodesulfobacteriota</taxon>
        <taxon>Desulfovibrionia</taxon>
        <taxon>Desulfovibrionales</taxon>
        <taxon>Desulfovibrionaceae</taxon>
        <taxon>Nitratidesulfovibrio</taxon>
    </lineage>
</organism>
<dbReference type="EMBL" id="CP133659">
    <property type="protein sequence ID" value="WMW64745.1"/>
    <property type="molecule type" value="Genomic_DNA"/>
</dbReference>
<dbReference type="InterPro" id="IPR051906">
    <property type="entry name" value="TolC-like"/>
</dbReference>
<evidence type="ECO:0000256" key="7">
    <source>
        <dbReference type="ARBA" id="ARBA00023237"/>
    </source>
</evidence>
<dbReference type="RefSeq" id="WP_309540814.1">
    <property type="nucleotide sequence ID" value="NZ_CP133659.1"/>
</dbReference>
<sequence length="482" mass="52257">MHRLHAACLPTTQRRRCRLARTILLVLMLGAALPVSVLAADAATPGAGTPGGMSVAAPSPGPTDTVAKGGEYDMRRAVESALRDNQGVVAARAGRDAAEEGRKSARGAFGPAVSTSYGYDRLNEKPRSMSRELDDDTYTWTVGVSQPLFTGLRLLSTYQKAALETERKALTLDKSRLDLVVQVQEAFLAYLKSGENVRSARDALNRLREQAKVTRAFYDVGLRPRLDVLQAEVDVTNAESLLITAENNHATQRARLNTLLTLPVGSDTDYVGTLVPVGFDMTLEQCLERAYRNRPDVRIAGKAVEIAGKDVRIADSGLYPQVSANFNWATEGDHPEASGSTLSPTGFSQWSTGLKAEWSVFEWGKTWYSGQQARQVETQVRAEEANLHHEVAYEVQSRLLTLTDSSKRIAVATKGLTQAEEAYRVAVARYQAQVGTNTDVLDAQAKLTAAEAALTGAKAEYLDALSKLWAAMGELKPSLTDG</sequence>
<evidence type="ECO:0000256" key="8">
    <source>
        <dbReference type="SAM" id="SignalP"/>
    </source>
</evidence>
<keyword evidence="4" id="KW-1134">Transmembrane beta strand</keyword>
<comment type="subcellular location">
    <subcellularLocation>
        <location evidence="1">Cell outer membrane</location>
    </subcellularLocation>
</comment>
<evidence type="ECO:0000313" key="10">
    <source>
        <dbReference type="Proteomes" id="UP001180616"/>
    </source>
</evidence>
<evidence type="ECO:0000313" key="9">
    <source>
        <dbReference type="EMBL" id="WMW64745.1"/>
    </source>
</evidence>
<evidence type="ECO:0000256" key="4">
    <source>
        <dbReference type="ARBA" id="ARBA00022452"/>
    </source>
</evidence>
<reference evidence="9" key="1">
    <citation type="submission" date="2023-09" db="EMBL/GenBank/DDBJ databases">
        <authorList>
            <consortium name="CW5 consortium"/>
            <person name="Lu C.-W."/>
        </authorList>
    </citation>
    <scope>NUCLEOTIDE SEQUENCE</scope>
    <source>
        <strain evidence="9">KPS</strain>
    </source>
</reference>
<dbReference type="Pfam" id="PF02321">
    <property type="entry name" value="OEP"/>
    <property type="match status" value="2"/>
</dbReference>
<keyword evidence="8" id="KW-0732">Signal</keyword>
<proteinExistence type="inferred from homology"/>
<dbReference type="PANTHER" id="PTHR30026">
    <property type="entry name" value="OUTER MEMBRANE PROTEIN TOLC"/>
    <property type="match status" value="1"/>
</dbReference>
<feature type="signal peptide" evidence="8">
    <location>
        <begin position="1"/>
        <end position="39"/>
    </location>
</feature>
<evidence type="ECO:0000256" key="3">
    <source>
        <dbReference type="ARBA" id="ARBA00022448"/>
    </source>
</evidence>
<dbReference type="PANTHER" id="PTHR30026:SF20">
    <property type="entry name" value="OUTER MEMBRANE PROTEIN TOLC"/>
    <property type="match status" value="1"/>
</dbReference>
<feature type="chain" id="PRO_5046920441" evidence="8">
    <location>
        <begin position="40"/>
        <end position="482"/>
    </location>
</feature>